<dbReference type="EMBL" id="CM037154">
    <property type="protein sequence ID" value="KAH7860162.1"/>
    <property type="molecule type" value="Genomic_DNA"/>
</dbReference>
<evidence type="ECO:0000313" key="1">
    <source>
        <dbReference type="EMBL" id="KAH7860162.1"/>
    </source>
</evidence>
<name>A0ACB7Z476_9ERIC</name>
<dbReference type="Proteomes" id="UP000828048">
    <property type="component" value="Chromosome 4"/>
</dbReference>
<organism evidence="1 2">
    <name type="scientific">Vaccinium darrowii</name>
    <dbReference type="NCBI Taxonomy" id="229202"/>
    <lineage>
        <taxon>Eukaryota</taxon>
        <taxon>Viridiplantae</taxon>
        <taxon>Streptophyta</taxon>
        <taxon>Embryophyta</taxon>
        <taxon>Tracheophyta</taxon>
        <taxon>Spermatophyta</taxon>
        <taxon>Magnoliopsida</taxon>
        <taxon>eudicotyledons</taxon>
        <taxon>Gunneridae</taxon>
        <taxon>Pentapetalae</taxon>
        <taxon>asterids</taxon>
        <taxon>Ericales</taxon>
        <taxon>Ericaceae</taxon>
        <taxon>Vaccinioideae</taxon>
        <taxon>Vaccinieae</taxon>
        <taxon>Vaccinium</taxon>
    </lineage>
</organism>
<keyword evidence="2" id="KW-1185">Reference proteome</keyword>
<protein>
    <submittedName>
        <fullName evidence="1">Uncharacterized protein</fullName>
    </submittedName>
</protein>
<accession>A0ACB7Z476</accession>
<comment type="caution">
    <text evidence="1">The sequence shown here is derived from an EMBL/GenBank/DDBJ whole genome shotgun (WGS) entry which is preliminary data.</text>
</comment>
<evidence type="ECO:0000313" key="2">
    <source>
        <dbReference type="Proteomes" id="UP000828048"/>
    </source>
</evidence>
<sequence>MQSDKGKHTVQRLQVPAAGNRSFGRNSLSSSPPRPQHMYTRSSSCNSRPVRGIRHEIPLPGNRLRRHRANKEILRRALTPPVRRQSGRWWNFRPTPSRLCNMSMA</sequence>
<gene>
    <name evidence="1" type="ORF">Vadar_010086</name>
</gene>
<reference evidence="1 2" key="1">
    <citation type="journal article" date="2021" name="Hortic Res">
        <title>High-quality reference genome and annotation aids understanding of berry development for evergreen blueberry (Vaccinium darrowii).</title>
        <authorList>
            <person name="Yu J."/>
            <person name="Hulse-Kemp A.M."/>
            <person name="Babiker E."/>
            <person name="Staton M."/>
        </authorList>
    </citation>
    <scope>NUCLEOTIDE SEQUENCE [LARGE SCALE GENOMIC DNA]</scope>
    <source>
        <strain evidence="2">cv. NJ 8807/NJ 8810</strain>
        <tissue evidence="1">Young leaf</tissue>
    </source>
</reference>
<proteinExistence type="predicted"/>